<comment type="caution">
    <text evidence="7">The sequence shown here is derived from an EMBL/GenBank/DDBJ whole genome shotgun (WGS) entry which is preliminary data.</text>
</comment>
<dbReference type="SUPFAM" id="SSF55874">
    <property type="entry name" value="ATPase domain of HSP90 chaperone/DNA topoisomerase II/histidine kinase"/>
    <property type="match status" value="1"/>
</dbReference>
<dbReference type="PANTHER" id="PTHR24421">
    <property type="entry name" value="NITRATE/NITRITE SENSOR PROTEIN NARX-RELATED"/>
    <property type="match status" value="1"/>
</dbReference>
<proteinExistence type="predicted"/>
<keyword evidence="2" id="KW-0418">Kinase</keyword>
<gene>
    <name evidence="7" type="ORF">JHE00_26000</name>
</gene>
<evidence type="ECO:0000256" key="1">
    <source>
        <dbReference type="ARBA" id="ARBA00022679"/>
    </source>
</evidence>
<evidence type="ECO:0000259" key="5">
    <source>
        <dbReference type="Pfam" id="PF02518"/>
    </source>
</evidence>
<feature type="domain" description="Histidine kinase/HSP90-like ATPase" evidence="5">
    <location>
        <begin position="232"/>
        <end position="316"/>
    </location>
</feature>
<evidence type="ECO:0000256" key="2">
    <source>
        <dbReference type="ARBA" id="ARBA00022777"/>
    </source>
</evidence>
<evidence type="ECO:0000313" key="8">
    <source>
        <dbReference type="Proteomes" id="UP000635245"/>
    </source>
</evidence>
<dbReference type="CDD" id="cd16917">
    <property type="entry name" value="HATPase_UhpB-NarQ-NarX-like"/>
    <property type="match status" value="1"/>
</dbReference>
<dbReference type="InterPro" id="IPR050482">
    <property type="entry name" value="Sensor_HK_TwoCompSys"/>
</dbReference>
<evidence type="ECO:0000256" key="3">
    <source>
        <dbReference type="ARBA" id="ARBA00023012"/>
    </source>
</evidence>
<dbReference type="Gene3D" id="3.30.565.10">
    <property type="entry name" value="Histidine kinase-like ATPase, C-terminal domain"/>
    <property type="match status" value="1"/>
</dbReference>
<dbReference type="InterPro" id="IPR003594">
    <property type="entry name" value="HATPase_dom"/>
</dbReference>
<dbReference type="InterPro" id="IPR036890">
    <property type="entry name" value="HATPase_C_sf"/>
</dbReference>
<dbReference type="GO" id="GO:0016020">
    <property type="term" value="C:membrane"/>
    <property type="evidence" value="ECO:0007669"/>
    <property type="project" value="InterPro"/>
</dbReference>
<evidence type="ECO:0008006" key="9">
    <source>
        <dbReference type="Google" id="ProtNLM"/>
    </source>
</evidence>
<reference evidence="7" key="1">
    <citation type="submission" date="2020-12" db="EMBL/GenBank/DDBJ databases">
        <title>Prauserella sp. ASG 168, a novel actinomycete isolated from cave rock.</title>
        <authorList>
            <person name="Suriyachadkun C."/>
        </authorList>
    </citation>
    <scope>NUCLEOTIDE SEQUENCE</scope>
    <source>
        <strain evidence="7">ASG 168</strain>
    </source>
</reference>
<evidence type="ECO:0000256" key="4">
    <source>
        <dbReference type="SAM" id="MobiDB-lite"/>
    </source>
</evidence>
<sequence length="318" mass="34183">MRTRERRVADAITEILARDGQDPDPRELARVVGENAGATGCALVIGQRRFWWGEGDGPWLEHEVTYDGEVRGRLFITPESAGPLPAVALVLGPVVAAFQLADDTDRLRREGDAATRELVDDRWRAAAEMEHQRRSLERDLHDGAQHHLVALRMSLAVAEHALSEGRGRERIADLLAQLENAERVLMDTAAGILPSALVADGLAAALRTQLARYDTVLLDISSLLRRYPAPVESAVYYVVLEAVNNARKHAPGARVMVAVRDSYHGLEFTVADDGPGFEVSAPSDGLPGLATRAGSVGGTVQVRSTPGAGTTVDGSVPL</sequence>
<evidence type="ECO:0000313" key="7">
    <source>
        <dbReference type="EMBL" id="MBK1787796.1"/>
    </source>
</evidence>
<dbReference type="GO" id="GO:0046983">
    <property type="term" value="F:protein dimerization activity"/>
    <property type="evidence" value="ECO:0007669"/>
    <property type="project" value="InterPro"/>
</dbReference>
<organism evidence="7 8">
    <name type="scientific">Prauserella cavernicola</name>
    <dbReference type="NCBI Taxonomy" id="2800127"/>
    <lineage>
        <taxon>Bacteria</taxon>
        <taxon>Bacillati</taxon>
        <taxon>Actinomycetota</taxon>
        <taxon>Actinomycetes</taxon>
        <taxon>Pseudonocardiales</taxon>
        <taxon>Pseudonocardiaceae</taxon>
        <taxon>Prauserella</taxon>
    </lineage>
</organism>
<dbReference type="Proteomes" id="UP000635245">
    <property type="component" value="Unassembled WGS sequence"/>
</dbReference>
<dbReference type="Pfam" id="PF07730">
    <property type="entry name" value="HisKA_3"/>
    <property type="match status" value="1"/>
</dbReference>
<name>A0A934V3Y5_9PSEU</name>
<dbReference type="GO" id="GO:0000155">
    <property type="term" value="F:phosphorelay sensor kinase activity"/>
    <property type="evidence" value="ECO:0007669"/>
    <property type="project" value="InterPro"/>
</dbReference>
<dbReference type="Gene3D" id="1.20.5.1930">
    <property type="match status" value="1"/>
</dbReference>
<protein>
    <recommendedName>
        <fullName evidence="9">Sensor histidine kinase</fullName>
    </recommendedName>
</protein>
<dbReference type="InterPro" id="IPR011712">
    <property type="entry name" value="Sig_transdc_His_kin_sub3_dim/P"/>
</dbReference>
<dbReference type="Pfam" id="PF02518">
    <property type="entry name" value="HATPase_c"/>
    <property type="match status" value="1"/>
</dbReference>
<dbReference type="RefSeq" id="WP_200322850.1">
    <property type="nucleotide sequence ID" value="NZ_JAENJH010000008.1"/>
</dbReference>
<keyword evidence="8" id="KW-1185">Reference proteome</keyword>
<feature type="region of interest" description="Disordered" evidence="4">
    <location>
        <begin position="299"/>
        <end position="318"/>
    </location>
</feature>
<accession>A0A934V3Y5</accession>
<dbReference type="AlphaFoldDB" id="A0A934V3Y5"/>
<feature type="domain" description="Signal transduction histidine kinase subgroup 3 dimerisation and phosphoacceptor" evidence="6">
    <location>
        <begin position="133"/>
        <end position="180"/>
    </location>
</feature>
<dbReference type="EMBL" id="JAENJH010000008">
    <property type="protein sequence ID" value="MBK1787796.1"/>
    <property type="molecule type" value="Genomic_DNA"/>
</dbReference>
<evidence type="ECO:0000259" key="6">
    <source>
        <dbReference type="Pfam" id="PF07730"/>
    </source>
</evidence>
<keyword evidence="1" id="KW-0808">Transferase</keyword>
<keyword evidence="3" id="KW-0902">Two-component regulatory system</keyword>